<proteinExistence type="predicted"/>
<dbReference type="Proteomes" id="UP000095286">
    <property type="component" value="Unplaced"/>
</dbReference>
<organism evidence="1 2">
    <name type="scientific">Rhabditophanes sp. KR3021</name>
    <dbReference type="NCBI Taxonomy" id="114890"/>
    <lineage>
        <taxon>Eukaryota</taxon>
        <taxon>Metazoa</taxon>
        <taxon>Ecdysozoa</taxon>
        <taxon>Nematoda</taxon>
        <taxon>Chromadorea</taxon>
        <taxon>Rhabditida</taxon>
        <taxon>Tylenchina</taxon>
        <taxon>Panagrolaimomorpha</taxon>
        <taxon>Strongyloidoidea</taxon>
        <taxon>Alloionematidae</taxon>
        <taxon>Rhabditophanes</taxon>
    </lineage>
</organism>
<evidence type="ECO:0000313" key="2">
    <source>
        <dbReference type="WBParaSite" id="RSKR_0001133600.1"/>
    </source>
</evidence>
<accession>A0AC35UIG0</accession>
<reference evidence="2" key="1">
    <citation type="submission" date="2016-11" db="UniProtKB">
        <authorList>
            <consortium name="WormBaseParasite"/>
        </authorList>
    </citation>
    <scope>IDENTIFICATION</scope>
    <source>
        <strain evidence="2">KR3021</strain>
    </source>
</reference>
<evidence type="ECO:0000313" key="1">
    <source>
        <dbReference type="Proteomes" id="UP000095286"/>
    </source>
</evidence>
<sequence>MYEEIKFVDYGQKEQAGYYGVTYDKEKILKEPKLQVILVNHAHCDPGWLKTYEQYYDDQVDHILYEMKDYLSSNKEMKFVQVEISFFEMFFRKLDAQNREDIKLLIKNKQLEIVSGGWVMADEACAHYFAQIVEMFEGHEFTKNHLEFVPKNHWSIDPFGLSPTMAYLMKQAGFQNMAIQRVHYKVKQYFAQNKLFEFKWKQLFEGDSNRTSILTHMFPYGSYTTSETCGPAQDVCEEFDFRFKSPFYDEKYQRRNRFSPTINEAAKRIADQFRKKATLMRTNNIFVPLGGDFSFEKKSEWISVFENYKVIYDQINSMPELNMEVKFGTLDDYFTINKKSIETENTHIPSVSGDFFTYADRPFYKRFDRILQHYLRTAEIVYSILLSTNDVPQDFDYNVMVQARRTLSLFQHHDGITGTSKHFVIEDFKNKMVVAIKNCYQIIEMGIKQKLNILDGLSIMESMSVQNALPASNGIVNENNIIIFNPLTREQDEIICIKINIDGAKIKSIKDLGEFEQEIHPIVIHEQDALRIDENAYELCFKANIPPLDVRSFELVESSYIKYDVSKVSKKNVELRENKFFQNIEERPSIDFDIGNKNKITIDSLTGYILAINSQKVKLSFAAYQSSYASGAYLFMPSGKSSILPALKNSYIVSEGNLIQRVYVSGVDNVNLLHIIEVKEGTNYVEFENRVDLQKVDNFEMTMQFDTDVKNKDTFYTDLNGFQIIKRKRFSKLPIQGNYYPMPSTIFIQDSNTRITLVGSQALGCSSLSDGGFEVMLDRRLNQDDYRGLDEAVTDNTKTQSKFRLLIENFKTAQDDTHSVTSFLSLDAQKANQELHYPLILIKGSLQKDISTMTILKKELPADLHIVTMRSLLAKEDYDDKNSKEEVKRSSKNEIALIFHRFSTKNYLQIDTKYLLKETS</sequence>
<dbReference type="WBParaSite" id="RSKR_0001133600.1">
    <property type="protein sequence ID" value="RSKR_0001133600.1"/>
    <property type="gene ID" value="RSKR_0001133600"/>
</dbReference>
<name>A0AC35UIG0_9BILA</name>
<protein>
    <submittedName>
        <fullName evidence="2">Alpha-mannosidase</fullName>
    </submittedName>
</protein>